<reference evidence="1 2" key="1">
    <citation type="submission" date="2017-07" db="EMBL/GenBank/DDBJ databases">
        <title>Leptospira spp. isolated from tropical soils.</title>
        <authorList>
            <person name="Thibeaux R."/>
            <person name="Iraola G."/>
            <person name="Ferres I."/>
            <person name="Bierque E."/>
            <person name="Girault D."/>
            <person name="Soupe-Gilbert M.-E."/>
            <person name="Picardeau M."/>
            <person name="Goarant C."/>
        </authorList>
    </citation>
    <scope>NUCLEOTIDE SEQUENCE [LARGE SCALE GENOMIC DNA]</scope>
    <source>
        <strain evidence="1 2">FH4-C-A2</strain>
    </source>
</reference>
<dbReference type="Proteomes" id="UP000231926">
    <property type="component" value="Unassembled WGS sequence"/>
</dbReference>
<name>A0A2M9YGF9_9LEPT</name>
<proteinExistence type="predicted"/>
<dbReference type="AlphaFoldDB" id="A0A2M9YGF9"/>
<protein>
    <recommendedName>
        <fullName evidence="3">Peptidase</fullName>
    </recommendedName>
</protein>
<organism evidence="1 2">
    <name type="scientific">Leptospira saintgironsiae</name>
    <dbReference type="NCBI Taxonomy" id="2023183"/>
    <lineage>
        <taxon>Bacteria</taxon>
        <taxon>Pseudomonadati</taxon>
        <taxon>Spirochaetota</taxon>
        <taxon>Spirochaetia</taxon>
        <taxon>Leptospirales</taxon>
        <taxon>Leptospiraceae</taxon>
        <taxon>Leptospira</taxon>
    </lineage>
</organism>
<dbReference type="RefSeq" id="WP_100708733.1">
    <property type="nucleotide sequence ID" value="NZ_NPDR01000001.1"/>
</dbReference>
<evidence type="ECO:0000313" key="1">
    <source>
        <dbReference type="EMBL" id="PJZ50627.1"/>
    </source>
</evidence>
<comment type="caution">
    <text evidence="1">The sequence shown here is derived from an EMBL/GenBank/DDBJ whole genome shotgun (WGS) entry which is preliminary data.</text>
</comment>
<accession>A0A2M9YGF9</accession>
<dbReference type="OrthoDB" id="331601at2"/>
<evidence type="ECO:0008006" key="3">
    <source>
        <dbReference type="Google" id="ProtNLM"/>
    </source>
</evidence>
<sequence length="118" mass="13441">MFLKFFLRTISIFVFISISGFSTFAQGFPKNLPAEKGKYVKPGRIVPNEYIFKLVSGTSLERIKELTPNSTILNVELIMEDTYKVTYKSDPGFDILKNISSKSGFVESVQHNLVYRAF</sequence>
<keyword evidence="2" id="KW-1185">Reference proteome</keyword>
<evidence type="ECO:0000313" key="2">
    <source>
        <dbReference type="Proteomes" id="UP000231926"/>
    </source>
</evidence>
<dbReference type="EMBL" id="NPDR01000001">
    <property type="protein sequence ID" value="PJZ50627.1"/>
    <property type="molecule type" value="Genomic_DNA"/>
</dbReference>
<gene>
    <name evidence="1" type="ORF">CH362_02355</name>
</gene>